<gene>
    <name evidence="2" type="ORF">PR048_010408</name>
</gene>
<dbReference type="EMBL" id="JARBHB010000003">
    <property type="protein sequence ID" value="KAJ8890899.1"/>
    <property type="molecule type" value="Genomic_DNA"/>
</dbReference>
<reference evidence="2 3" key="1">
    <citation type="submission" date="2023-02" db="EMBL/GenBank/DDBJ databases">
        <title>LHISI_Scaffold_Assembly.</title>
        <authorList>
            <person name="Stuart O.P."/>
            <person name="Cleave R."/>
            <person name="Magrath M.J.L."/>
            <person name="Mikheyev A.S."/>
        </authorList>
    </citation>
    <scope>NUCLEOTIDE SEQUENCE [LARGE SCALE GENOMIC DNA]</scope>
    <source>
        <strain evidence="2">Daus_M_001</strain>
        <tissue evidence="2">Leg muscle</tissue>
    </source>
</reference>
<dbReference type="Proteomes" id="UP001159363">
    <property type="component" value="Chromosome 3"/>
</dbReference>
<evidence type="ECO:0000313" key="2">
    <source>
        <dbReference type="EMBL" id="KAJ8890899.1"/>
    </source>
</evidence>
<keyword evidence="3" id="KW-1185">Reference proteome</keyword>
<evidence type="ECO:0000313" key="3">
    <source>
        <dbReference type="Proteomes" id="UP001159363"/>
    </source>
</evidence>
<sequence length="734" mass="83509">MPPKEQKLVSNTETSPISPLDVAIGDWNLRHKVVSGLRDHAGNYEEKNNSYHAQNKFGPTLRDVQRALRKHKKKKTMSQQGPSRSEHNSVPLCCRQTKRNEKQKDTITWELQQLRLEPDCIMHATCYGVQFKGTGRPSSNRTCEIFILLQMRQVNAFRRVQSLLHEGRESVNQANTILVSGKDTLWTRVASEGGRGIGWLSLGCRAGSVWKGGKGWQAGNYRRHLMIVGSAHLVEGRRAVAGSEVTSAIPVGAIFSHSSTLVEDRHVQLSLSSSLHLKTLGDRRAYEWRGHKQRDILETRNVCKFAVSIKSWWRRWRHTIWRENRCTKNRRSRDDKTSSLRQQLGEDVLAVQGSRTSVRRIDACKQDKPPIAWESYETGGAKETKQDLIKALHSFLQLTHCKAKGNKRNGNTRLDMDLSSHRIYSLALPRSTEHFQYREKPSSTNISFPIVAMSGSSTIVVEMAERERTRPFVLREYVYVDALGRLDIYFAFPAPLHSIIWGFMGITGLLLRKDGEAGRKRQLMKEVLGLCYIHSRIPPGTRSSYGKLCVCRVLHAVNKDDPDRHAGFCKWVRNMCDDYEHFTDVIGLMREHLNLMELSTTTAMCTGPLKIATLRGIVGPFFSNLSQITIAFSSIDGAPPHYHRDLGSLLHETLVGSSLNPRGGVEYPPRSHRFNAVRFLLIITQKNSMYPNKATVTGRHERHDFDGLWIHSYENRSYCMLLCSMALHTISRCF</sequence>
<accession>A0ABQ9I2M5</accession>
<organism evidence="2 3">
    <name type="scientific">Dryococelus australis</name>
    <dbReference type="NCBI Taxonomy" id="614101"/>
    <lineage>
        <taxon>Eukaryota</taxon>
        <taxon>Metazoa</taxon>
        <taxon>Ecdysozoa</taxon>
        <taxon>Arthropoda</taxon>
        <taxon>Hexapoda</taxon>
        <taxon>Insecta</taxon>
        <taxon>Pterygota</taxon>
        <taxon>Neoptera</taxon>
        <taxon>Polyneoptera</taxon>
        <taxon>Phasmatodea</taxon>
        <taxon>Verophasmatodea</taxon>
        <taxon>Anareolatae</taxon>
        <taxon>Phasmatidae</taxon>
        <taxon>Eurycanthinae</taxon>
        <taxon>Dryococelus</taxon>
    </lineage>
</organism>
<feature type="region of interest" description="Disordered" evidence="1">
    <location>
        <begin position="71"/>
        <end position="90"/>
    </location>
</feature>
<name>A0ABQ9I2M5_9NEOP</name>
<protein>
    <submittedName>
        <fullName evidence="2">Uncharacterized protein</fullName>
    </submittedName>
</protein>
<proteinExistence type="predicted"/>
<comment type="caution">
    <text evidence="2">The sequence shown here is derived from an EMBL/GenBank/DDBJ whole genome shotgun (WGS) entry which is preliminary data.</text>
</comment>
<evidence type="ECO:0000256" key="1">
    <source>
        <dbReference type="SAM" id="MobiDB-lite"/>
    </source>
</evidence>